<keyword evidence="13" id="KW-1185">Reference proteome</keyword>
<keyword evidence="5 9" id="KW-0028">Amino-acid biosynthesis</keyword>
<dbReference type="EC" id="5.3.1.24" evidence="3 9"/>
<dbReference type="EMBL" id="RDQO01000001">
    <property type="protein sequence ID" value="RMX08012.1"/>
    <property type="molecule type" value="Genomic_DNA"/>
</dbReference>
<gene>
    <name evidence="9" type="primary">trpF</name>
    <name evidence="12" type="ORF">D8I35_02480</name>
</gene>
<dbReference type="HAMAP" id="MF_00135">
    <property type="entry name" value="PRAI"/>
    <property type="match status" value="1"/>
</dbReference>
<evidence type="ECO:0000313" key="12">
    <source>
        <dbReference type="EMBL" id="RMX08012.1"/>
    </source>
</evidence>
<dbReference type="NCBIfam" id="NF002299">
    <property type="entry name" value="PRK01222.1-6"/>
    <property type="match status" value="1"/>
</dbReference>
<reference evidence="12 13" key="1">
    <citation type="submission" date="2018-10" db="EMBL/GenBank/DDBJ databases">
        <title>Draft genome of Cortibacter populi DSM10536.</title>
        <authorList>
            <person name="Bernier A.-M."/>
            <person name="Bernard K."/>
        </authorList>
    </citation>
    <scope>NUCLEOTIDE SEQUENCE [LARGE SCALE GENOMIC DNA]</scope>
    <source>
        <strain evidence="12 13">DSM 105136</strain>
    </source>
</reference>
<evidence type="ECO:0000256" key="1">
    <source>
        <dbReference type="ARBA" id="ARBA00001164"/>
    </source>
</evidence>
<dbReference type="Gene3D" id="3.20.20.70">
    <property type="entry name" value="Aldolase class I"/>
    <property type="match status" value="1"/>
</dbReference>
<dbReference type="CDD" id="cd00405">
    <property type="entry name" value="PRAI"/>
    <property type="match status" value="1"/>
</dbReference>
<dbReference type="Pfam" id="PF00697">
    <property type="entry name" value="PRAI"/>
    <property type="match status" value="1"/>
</dbReference>
<dbReference type="GO" id="GO:0000162">
    <property type="term" value="P:L-tryptophan biosynthetic process"/>
    <property type="evidence" value="ECO:0007669"/>
    <property type="project" value="UniProtKB-UniRule"/>
</dbReference>
<comment type="catalytic activity">
    <reaction evidence="1 9">
        <text>N-(5-phospho-beta-D-ribosyl)anthranilate = 1-(2-carboxyphenylamino)-1-deoxy-D-ribulose 5-phosphate</text>
        <dbReference type="Rhea" id="RHEA:21540"/>
        <dbReference type="ChEBI" id="CHEBI:18277"/>
        <dbReference type="ChEBI" id="CHEBI:58613"/>
        <dbReference type="EC" id="5.3.1.24"/>
    </reaction>
</comment>
<evidence type="ECO:0000256" key="8">
    <source>
        <dbReference type="ARBA" id="ARBA00023235"/>
    </source>
</evidence>
<proteinExistence type="inferred from homology"/>
<name>A0A3M6QZP8_9BURK</name>
<dbReference type="AlphaFoldDB" id="A0A3M6QZP8"/>
<dbReference type="SUPFAM" id="SSF51366">
    <property type="entry name" value="Ribulose-phoshate binding barrel"/>
    <property type="match status" value="1"/>
</dbReference>
<evidence type="ECO:0000256" key="9">
    <source>
        <dbReference type="HAMAP-Rule" id="MF_00135"/>
    </source>
</evidence>
<comment type="similarity">
    <text evidence="9">Belongs to the TrpF family.</text>
</comment>
<sequence length="303" mass="32671">MRRAGTCLTAARCSTSCPAPTPRIYRIYGTSPSCSRNHPVSPPHTQQRTRVKFCGLTREEDVAAAMACGVDAVGFVMYAPSPRSVSAARAAELARALPPFISPVLLFVNATAGEVDAALALLPQALLQFHGDESPEDCWRLSHEGRHPFIRAARIPLDDTAPPFDLVEYADRFSQAQAILLDAHVTGYGGGGKVFNWSLLPTSVTSHLVLSGGLTPANVTDGIRELQHRGLSLAVDVSSGIEQDGPDGRPLKGIKDARKMNRFMAAVREADQATRTAMDTHQDWTNDDRHRNTSDDSRNSSGG</sequence>
<keyword evidence="8 9" id="KW-0413">Isomerase</keyword>
<dbReference type="PANTHER" id="PTHR42894">
    <property type="entry name" value="N-(5'-PHOSPHORIBOSYL)ANTHRANILATE ISOMERASE"/>
    <property type="match status" value="1"/>
</dbReference>
<dbReference type="OrthoDB" id="9796196at2"/>
<dbReference type="Proteomes" id="UP000278006">
    <property type="component" value="Unassembled WGS sequence"/>
</dbReference>
<dbReference type="GO" id="GO:0004640">
    <property type="term" value="F:phosphoribosylanthranilate isomerase activity"/>
    <property type="evidence" value="ECO:0007669"/>
    <property type="project" value="UniProtKB-UniRule"/>
</dbReference>
<evidence type="ECO:0000256" key="7">
    <source>
        <dbReference type="ARBA" id="ARBA00023141"/>
    </source>
</evidence>
<evidence type="ECO:0000256" key="6">
    <source>
        <dbReference type="ARBA" id="ARBA00022822"/>
    </source>
</evidence>
<evidence type="ECO:0000256" key="3">
    <source>
        <dbReference type="ARBA" id="ARBA00012572"/>
    </source>
</evidence>
<accession>A0A3M6QZP8</accession>
<dbReference type="PANTHER" id="PTHR42894:SF1">
    <property type="entry name" value="N-(5'-PHOSPHORIBOSYL)ANTHRANILATE ISOMERASE"/>
    <property type="match status" value="1"/>
</dbReference>
<evidence type="ECO:0000259" key="11">
    <source>
        <dbReference type="Pfam" id="PF00697"/>
    </source>
</evidence>
<comment type="pathway">
    <text evidence="2 9">Amino-acid biosynthesis; L-tryptophan biosynthesis; L-tryptophan from chorismate: step 3/5.</text>
</comment>
<protein>
    <recommendedName>
        <fullName evidence="4 9">N-(5'-phosphoribosyl)anthranilate isomerase</fullName>
        <shortName evidence="9">PRAI</shortName>
        <ecNumber evidence="3 9">5.3.1.24</ecNumber>
    </recommendedName>
</protein>
<dbReference type="UniPathway" id="UPA00035">
    <property type="reaction ID" value="UER00042"/>
</dbReference>
<dbReference type="InterPro" id="IPR044643">
    <property type="entry name" value="TrpF_fam"/>
</dbReference>
<organism evidence="12 13">
    <name type="scientific">Corticibacter populi</name>
    <dbReference type="NCBI Taxonomy" id="1550736"/>
    <lineage>
        <taxon>Bacteria</taxon>
        <taxon>Pseudomonadati</taxon>
        <taxon>Pseudomonadota</taxon>
        <taxon>Betaproteobacteria</taxon>
        <taxon>Burkholderiales</taxon>
        <taxon>Comamonadaceae</taxon>
        <taxon>Corticibacter</taxon>
    </lineage>
</organism>
<dbReference type="InterPro" id="IPR013785">
    <property type="entry name" value="Aldolase_TIM"/>
</dbReference>
<evidence type="ECO:0000256" key="4">
    <source>
        <dbReference type="ARBA" id="ARBA00022272"/>
    </source>
</evidence>
<feature type="region of interest" description="Disordered" evidence="10">
    <location>
        <begin position="269"/>
        <end position="303"/>
    </location>
</feature>
<dbReference type="InterPro" id="IPR001240">
    <property type="entry name" value="PRAI_dom"/>
</dbReference>
<keyword evidence="6 9" id="KW-0822">Tryptophan biosynthesis</keyword>
<evidence type="ECO:0000256" key="5">
    <source>
        <dbReference type="ARBA" id="ARBA00022605"/>
    </source>
</evidence>
<evidence type="ECO:0000256" key="10">
    <source>
        <dbReference type="SAM" id="MobiDB-lite"/>
    </source>
</evidence>
<keyword evidence="7 9" id="KW-0057">Aromatic amino acid biosynthesis</keyword>
<evidence type="ECO:0000313" key="13">
    <source>
        <dbReference type="Proteomes" id="UP000278006"/>
    </source>
</evidence>
<feature type="domain" description="N-(5'phosphoribosyl) anthranilate isomerase (PRAI)" evidence="11">
    <location>
        <begin position="52"/>
        <end position="264"/>
    </location>
</feature>
<evidence type="ECO:0000256" key="2">
    <source>
        <dbReference type="ARBA" id="ARBA00004664"/>
    </source>
</evidence>
<dbReference type="InterPro" id="IPR011060">
    <property type="entry name" value="RibuloseP-bd_barrel"/>
</dbReference>
<comment type="caution">
    <text evidence="12">The sequence shown here is derived from an EMBL/GenBank/DDBJ whole genome shotgun (WGS) entry which is preliminary data.</text>
</comment>